<evidence type="ECO:0008006" key="4">
    <source>
        <dbReference type="Google" id="ProtNLM"/>
    </source>
</evidence>
<sequence length="139" mass="16008">MNIILNLLAGAIISYGCSLYFANRKKNIHRKIAEIDSYSKYINQLRQLSIELNGIAYVNLFLVLSLLSIGFAIPVLVEYLNFDDSLNDFVLLFQAIIYIVSAMISFSAYTTYCDILNYQKKLQRLEKKKADLKENLEHL</sequence>
<dbReference type="EMBL" id="JADEWC010000006">
    <property type="protein sequence ID" value="MBE9221880.1"/>
    <property type="molecule type" value="Genomic_DNA"/>
</dbReference>
<name>A0ABR9V1W6_9CHRO</name>
<reference evidence="2 3" key="1">
    <citation type="submission" date="2020-10" db="EMBL/GenBank/DDBJ databases">
        <authorList>
            <person name="Castelo-Branco R."/>
            <person name="Eusebio N."/>
            <person name="Adriana R."/>
            <person name="Vieira A."/>
            <person name="Brugerolle De Fraissinette N."/>
            <person name="Rezende De Castro R."/>
            <person name="Schneider M.P."/>
            <person name="Vasconcelos V."/>
            <person name="Leao P.N."/>
        </authorList>
    </citation>
    <scope>NUCLEOTIDE SEQUENCE [LARGE SCALE GENOMIC DNA]</scope>
    <source>
        <strain evidence="2 3">LEGE 03274</strain>
    </source>
</reference>
<feature type="transmembrane region" description="Helical" evidence="1">
    <location>
        <begin position="89"/>
        <end position="112"/>
    </location>
</feature>
<proteinExistence type="predicted"/>
<comment type="caution">
    <text evidence="2">The sequence shown here is derived from an EMBL/GenBank/DDBJ whole genome shotgun (WGS) entry which is preliminary data.</text>
</comment>
<accession>A0ABR9V1W6</accession>
<keyword evidence="1" id="KW-0812">Transmembrane</keyword>
<feature type="transmembrane region" description="Helical" evidence="1">
    <location>
        <begin position="6"/>
        <end position="22"/>
    </location>
</feature>
<dbReference type="RefSeq" id="WP_193800063.1">
    <property type="nucleotide sequence ID" value="NZ_JADEWC010000006.1"/>
</dbReference>
<keyword evidence="1" id="KW-1133">Transmembrane helix</keyword>
<gene>
    <name evidence="2" type="ORF">IQ215_04140</name>
</gene>
<evidence type="ECO:0000256" key="1">
    <source>
        <dbReference type="SAM" id="Phobius"/>
    </source>
</evidence>
<keyword evidence="1" id="KW-0472">Membrane</keyword>
<evidence type="ECO:0000313" key="3">
    <source>
        <dbReference type="Proteomes" id="UP000654604"/>
    </source>
</evidence>
<protein>
    <recommendedName>
        <fullName evidence="4">DUF2721 domain-containing protein</fullName>
    </recommendedName>
</protein>
<evidence type="ECO:0000313" key="2">
    <source>
        <dbReference type="EMBL" id="MBE9221880.1"/>
    </source>
</evidence>
<dbReference type="Proteomes" id="UP000654604">
    <property type="component" value="Unassembled WGS sequence"/>
</dbReference>
<keyword evidence="3" id="KW-1185">Reference proteome</keyword>
<feature type="transmembrane region" description="Helical" evidence="1">
    <location>
        <begin position="55"/>
        <end position="77"/>
    </location>
</feature>
<organism evidence="2 3">
    <name type="scientific">Cyanobacterium stanieri LEGE 03274</name>
    <dbReference type="NCBI Taxonomy" id="1828756"/>
    <lineage>
        <taxon>Bacteria</taxon>
        <taxon>Bacillati</taxon>
        <taxon>Cyanobacteriota</taxon>
        <taxon>Cyanophyceae</taxon>
        <taxon>Oscillatoriophycideae</taxon>
        <taxon>Chroococcales</taxon>
        <taxon>Geminocystaceae</taxon>
        <taxon>Cyanobacterium</taxon>
    </lineage>
</organism>